<dbReference type="AlphaFoldDB" id="A0AA89BT82"/>
<comment type="caution">
    <text evidence="2">The sequence shown here is derived from an EMBL/GenBank/DDBJ whole genome shotgun (WGS) entry which is preliminary data.</text>
</comment>
<feature type="compositionally biased region" description="Low complexity" evidence="1">
    <location>
        <begin position="192"/>
        <end position="203"/>
    </location>
</feature>
<feature type="compositionally biased region" description="Basic and acidic residues" evidence="1">
    <location>
        <begin position="557"/>
        <end position="584"/>
    </location>
</feature>
<organism evidence="2 3">
    <name type="scientific">Pinctada imbricata</name>
    <name type="common">Atlantic pearl-oyster</name>
    <name type="synonym">Pinctada martensii</name>
    <dbReference type="NCBI Taxonomy" id="66713"/>
    <lineage>
        <taxon>Eukaryota</taxon>
        <taxon>Metazoa</taxon>
        <taxon>Spiralia</taxon>
        <taxon>Lophotrochozoa</taxon>
        <taxon>Mollusca</taxon>
        <taxon>Bivalvia</taxon>
        <taxon>Autobranchia</taxon>
        <taxon>Pteriomorphia</taxon>
        <taxon>Pterioida</taxon>
        <taxon>Pterioidea</taxon>
        <taxon>Pteriidae</taxon>
        <taxon>Pinctada</taxon>
    </lineage>
</organism>
<name>A0AA89BT82_PINIB</name>
<keyword evidence="3" id="KW-1185">Reference proteome</keyword>
<dbReference type="EMBL" id="VSWD01000008">
    <property type="protein sequence ID" value="KAK3094905.1"/>
    <property type="molecule type" value="Genomic_DNA"/>
</dbReference>
<gene>
    <name evidence="2" type="ORF">FSP39_007724</name>
</gene>
<feature type="compositionally biased region" description="Low complexity" evidence="1">
    <location>
        <begin position="399"/>
        <end position="410"/>
    </location>
</feature>
<evidence type="ECO:0000313" key="3">
    <source>
        <dbReference type="Proteomes" id="UP001186944"/>
    </source>
</evidence>
<feature type="compositionally biased region" description="Basic residues" evidence="1">
    <location>
        <begin position="122"/>
        <end position="135"/>
    </location>
</feature>
<dbReference type="Proteomes" id="UP001186944">
    <property type="component" value="Unassembled WGS sequence"/>
</dbReference>
<protein>
    <submittedName>
        <fullName evidence="2">Uncharacterized protein</fullName>
    </submittedName>
</protein>
<sequence length="734" mass="83349">MKLVRKSPKTPPETTDLNKFSKIFSGIDYKVGKDAWLPCPSSVHKERDSDMDTVDSPFLKKKQKKADPMMSELERKLRQRRSDGLTYGLTDDDDITEEVPEDDGDESEDDYLAQYRMDPAKQKRTNRPGSAKRRSPSYQEMNEIALGDTLHPGAGNRFMKGYGKDNKGSVGGGGEGMPALSPKGRSSSPGMPSLTSPKLSPKSPGGGIDPYRKDSKGRTSPLVPQQPLSKEDIIFGAGRKTPTYDTRRSPVENKPWQPPNFRKSPGLEQQDQKATSPVLGSQRAPSPGPGSQRAPSPGPGSQRALSPGPGLQGRRTPSQEPMLQPISERNTPRSGRQISPKGDRKSPSSRQLSIESPRSEVPKPKPRNKTDIFGKTTQEDFDLETDSPGGHRFMRAGRQQQMQNQQQAFQGRKTPTNTELSGRKTPTGRKSPGLINEKNSSDKRDFMKKEKQPEIKREPSLLDFLTGDTEEPKKNKDFRLKKEEAKPKLLKRDISGDSMTEEKNIRDDILSEHKSPSVKAREKHRQQEKEAVKEWRKERDADKQIPDDSSMCEEFDKDPYGRSFKTKESTKPEKKVSESKRAGDAIDQVAMEQEKPGTIKPIDPNKSLKKGEKLHKPKPRHSLPGTPSSTEKKEKQLENESSYREWLKQKKETHDPEVKSKKLKEEEKKKKEEDEKEQKKKEAEKNFALWKEEKEAVTREKKHRELMKKRQQERAEEEKKKEKEKENMTAMRGW</sequence>
<reference evidence="2" key="1">
    <citation type="submission" date="2019-08" db="EMBL/GenBank/DDBJ databases">
        <title>The improved chromosome-level genome for the pearl oyster Pinctada fucata martensii using PacBio sequencing and Hi-C.</title>
        <authorList>
            <person name="Zheng Z."/>
        </authorList>
    </citation>
    <scope>NUCLEOTIDE SEQUENCE</scope>
    <source>
        <strain evidence="2">ZZ-2019</strain>
        <tissue evidence="2">Adductor muscle</tissue>
    </source>
</reference>
<evidence type="ECO:0000313" key="2">
    <source>
        <dbReference type="EMBL" id="KAK3094905.1"/>
    </source>
</evidence>
<feature type="compositionally biased region" description="Basic and acidic residues" evidence="1">
    <location>
        <begin position="708"/>
        <end position="727"/>
    </location>
</feature>
<feature type="compositionally biased region" description="Basic and acidic residues" evidence="1">
    <location>
        <begin position="525"/>
        <end position="546"/>
    </location>
</feature>
<proteinExistence type="predicted"/>
<feature type="compositionally biased region" description="Basic and acidic residues" evidence="1">
    <location>
        <begin position="72"/>
        <end position="83"/>
    </location>
</feature>
<feature type="compositionally biased region" description="Polar residues" evidence="1">
    <location>
        <begin position="267"/>
        <end position="279"/>
    </location>
</feature>
<feature type="compositionally biased region" description="Acidic residues" evidence="1">
    <location>
        <begin position="90"/>
        <end position="111"/>
    </location>
</feature>
<feature type="compositionally biased region" description="Basic and acidic residues" evidence="1">
    <location>
        <begin position="439"/>
        <end position="460"/>
    </location>
</feature>
<feature type="compositionally biased region" description="Basic residues" evidence="1">
    <location>
        <begin position="612"/>
        <end position="621"/>
    </location>
</feature>
<feature type="compositionally biased region" description="Basic and acidic residues" evidence="1">
    <location>
        <begin position="470"/>
        <end position="515"/>
    </location>
</feature>
<accession>A0AA89BT82</accession>
<feature type="compositionally biased region" description="Polar residues" evidence="1">
    <location>
        <begin position="315"/>
        <end position="337"/>
    </location>
</feature>
<feature type="region of interest" description="Disordered" evidence="1">
    <location>
        <begin position="38"/>
        <end position="734"/>
    </location>
</feature>
<feature type="compositionally biased region" description="Basic and acidic residues" evidence="1">
    <location>
        <begin position="357"/>
        <end position="372"/>
    </location>
</feature>
<feature type="compositionally biased region" description="Basic and acidic residues" evidence="1">
    <location>
        <begin position="630"/>
        <end position="699"/>
    </location>
</feature>
<evidence type="ECO:0000256" key="1">
    <source>
        <dbReference type="SAM" id="MobiDB-lite"/>
    </source>
</evidence>